<dbReference type="PANTHER" id="PTHR48050:SF13">
    <property type="entry name" value="STEROL 3-BETA-GLUCOSYLTRANSFERASE UGT80A2"/>
    <property type="match status" value="1"/>
</dbReference>
<feature type="compositionally biased region" description="Basic and acidic residues" evidence="2">
    <location>
        <begin position="815"/>
        <end position="828"/>
    </location>
</feature>
<gene>
    <name evidence="6" type="ORF">EDS130_LOCUS40226</name>
    <name evidence="5" type="ORF">XAT740_LOCUS2893</name>
</gene>
<evidence type="ECO:0000256" key="2">
    <source>
        <dbReference type="SAM" id="MobiDB-lite"/>
    </source>
</evidence>
<dbReference type="InterPro" id="IPR002213">
    <property type="entry name" value="UDP_glucos_trans"/>
</dbReference>
<accession>A0A815QCK3</accession>
<feature type="domain" description="Glycosyltransferase family 28 N-terminal" evidence="3">
    <location>
        <begin position="247"/>
        <end position="393"/>
    </location>
</feature>
<evidence type="ECO:0000313" key="7">
    <source>
        <dbReference type="Proteomes" id="UP000663828"/>
    </source>
</evidence>
<dbReference type="Proteomes" id="UP000663852">
    <property type="component" value="Unassembled WGS sequence"/>
</dbReference>
<sequence length="994" mass="110990">MSSDKNDQTQINFNSYWEYCSRPTSNQSDDQLLSHDSDVGSQWYSVTLPHVPASDQQYNYWYRKHFDWIIPDERHEQQVYLFFDSCDDEEQQSNAPNITGSIWLNDKEILSSSPLQDKSIELTNHLVQSCQSSEDGNKSSNVFLVHSIGTRLTLNARLIVFGTMIWTSAQLKTESRSDQDVDESNSDEENNNVDYTVRVDGADRRISVVFSSPNEDYQSSLPTFNRFHVVEEEEHLENIPIVPRLTIVILIVGTRGDVQPFIALGKELLAVGHRVRLATHEVFRSFVRENGLEFYPLAGNPADLMSFMVKNAGIIPSMSSIVAGDVGKHRHILADILKSTWFACTANDDETSLPFTAEAIIANPPSFGHIHCAEKLQIPLHMMFTMPWSPTTSFPHPFCNIDSSRGPTGKINFHSYHAVEMLTWSGMRGIINHFRRKVLGLSSLHAQEATSLLVAESVPHTYCWSPALVSKPPDWQSHINISGFFFLDLCTAYTNPPQDLLDFLGIDKDRPQDEPKLPAPIYIGFGSITGHDSRRLLDVVLDALERTGHRAVLSGLATDADQMPKNVFKIGSVPHDWLFQYVWAVCHHGGAGTTAAGLRAGKPTIVVPFFGDQFFWGNVIEKSGAGPSPLPGRSITASALADAFVFASQPAVRQSVEHIRECILKENGCQAAVRSFHANLPHALLRSDLESTFAACYRINGLNIQISRPVAHVLLSANVIDASQLHSHHICRWRAKSERKSQKLSDDFSGDIKRSHSRTMTDNDIHLSLVSSSSAGTLGLYSYNNTESSSFQPSLSSQTVSDTSDSVYSFGNNESETKKDQESDDNKSRTSFSSAVLSLCHKRKSNLLKFLKRSRFGHQESDELHFTADALIATTKCAIQPAVCSIPKSPNWFSTNSPEHTCVSALIQTTETQSCPKDKDSKSPSAIIQAAVAISGFEPKACEQILQEFDQMKTRQHQVLSPSPVFKRQSKHKFHFRRQRSHSTSELEQNEECF</sequence>
<dbReference type="FunFam" id="3.40.50.2000:FF:000009">
    <property type="entry name" value="Sterol 3-beta-glucosyltransferase UGT80A2"/>
    <property type="match status" value="1"/>
</dbReference>
<feature type="compositionally biased region" description="Basic residues" evidence="2">
    <location>
        <begin position="968"/>
        <end position="981"/>
    </location>
</feature>
<dbReference type="Pfam" id="PF03033">
    <property type="entry name" value="Glyco_transf_28"/>
    <property type="match status" value="1"/>
</dbReference>
<evidence type="ECO:0000313" key="5">
    <source>
        <dbReference type="EMBL" id="CAF0799348.1"/>
    </source>
</evidence>
<feature type="domain" description="Erythromycin biosynthesis protein CIII-like C-terminal" evidence="4">
    <location>
        <begin position="542"/>
        <end position="663"/>
    </location>
</feature>
<keyword evidence="7" id="KW-1185">Reference proteome</keyword>
<feature type="region of interest" description="Disordered" evidence="2">
    <location>
        <begin position="958"/>
        <end position="994"/>
    </location>
</feature>
<evidence type="ECO:0000259" key="3">
    <source>
        <dbReference type="Pfam" id="PF03033"/>
    </source>
</evidence>
<dbReference type="PANTHER" id="PTHR48050">
    <property type="entry name" value="STEROL 3-BETA-GLUCOSYLTRANSFERASE"/>
    <property type="match status" value="1"/>
</dbReference>
<name>A0A815QCK3_ADIRI</name>
<comment type="caution">
    <text evidence="6">The sequence shown here is derived from an EMBL/GenBank/DDBJ whole genome shotgun (WGS) entry which is preliminary data.</text>
</comment>
<evidence type="ECO:0000313" key="6">
    <source>
        <dbReference type="EMBL" id="CAF1462089.1"/>
    </source>
</evidence>
<dbReference type="EMBL" id="CAJNOJ010000479">
    <property type="protein sequence ID" value="CAF1462089.1"/>
    <property type="molecule type" value="Genomic_DNA"/>
</dbReference>
<reference evidence="6" key="1">
    <citation type="submission" date="2021-02" db="EMBL/GenBank/DDBJ databases">
        <authorList>
            <person name="Nowell W R."/>
        </authorList>
    </citation>
    <scope>NUCLEOTIDE SEQUENCE</scope>
</reference>
<dbReference type="CDD" id="cd03784">
    <property type="entry name" value="GT1_Gtf-like"/>
    <property type="match status" value="1"/>
</dbReference>
<dbReference type="InterPro" id="IPR050426">
    <property type="entry name" value="Glycosyltransferase_28"/>
</dbReference>
<feature type="region of interest" description="Disordered" evidence="2">
    <location>
        <begin position="787"/>
        <end position="829"/>
    </location>
</feature>
<keyword evidence="1" id="KW-0808">Transferase</keyword>
<evidence type="ECO:0000259" key="4">
    <source>
        <dbReference type="Pfam" id="PF06722"/>
    </source>
</evidence>
<evidence type="ECO:0008006" key="9">
    <source>
        <dbReference type="Google" id="ProtNLM"/>
    </source>
</evidence>
<feature type="compositionally biased region" description="Acidic residues" evidence="2">
    <location>
        <begin position="180"/>
        <end position="191"/>
    </location>
</feature>
<dbReference type="GO" id="GO:0005975">
    <property type="term" value="P:carbohydrate metabolic process"/>
    <property type="evidence" value="ECO:0007669"/>
    <property type="project" value="InterPro"/>
</dbReference>
<feature type="compositionally biased region" description="Low complexity" evidence="2">
    <location>
        <begin position="788"/>
        <end position="809"/>
    </location>
</feature>
<proteinExistence type="predicted"/>
<dbReference type="Gene3D" id="3.40.50.2000">
    <property type="entry name" value="Glycogen Phosphorylase B"/>
    <property type="match status" value="2"/>
</dbReference>
<evidence type="ECO:0000256" key="1">
    <source>
        <dbReference type="ARBA" id="ARBA00022679"/>
    </source>
</evidence>
<dbReference type="OrthoDB" id="5835829at2759"/>
<dbReference type="EMBL" id="CAJNOR010000107">
    <property type="protein sequence ID" value="CAF0799348.1"/>
    <property type="molecule type" value="Genomic_DNA"/>
</dbReference>
<dbReference type="InterPro" id="IPR004276">
    <property type="entry name" value="GlycoTrans_28_N"/>
</dbReference>
<dbReference type="AlphaFoldDB" id="A0A815QCK3"/>
<dbReference type="InterPro" id="IPR008979">
    <property type="entry name" value="Galactose-bd-like_sf"/>
</dbReference>
<dbReference type="SUPFAM" id="SSF53756">
    <property type="entry name" value="UDP-Glycosyltransferase/glycogen phosphorylase"/>
    <property type="match status" value="1"/>
</dbReference>
<organism evidence="6 8">
    <name type="scientific">Adineta ricciae</name>
    <name type="common">Rotifer</name>
    <dbReference type="NCBI Taxonomy" id="249248"/>
    <lineage>
        <taxon>Eukaryota</taxon>
        <taxon>Metazoa</taxon>
        <taxon>Spiralia</taxon>
        <taxon>Gnathifera</taxon>
        <taxon>Rotifera</taxon>
        <taxon>Eurotatoria</taxon>
        <taxon>Bdelloidea</taxon>
        <taxon>Adinetida</taxon>
        <taxon>Adinetidae</taxon>
        <taxon>Adineta</taxon>
    </lineage>
</organism>
<dbReference type="InterPro" id="IPR010610">
    <property type="entry name" value="EryCIII-like_C"/>
</dbReference>
<protein>
    <recommendedName>
        <fullName evidence="9">Sterol 3-beta-glucosyltransferase</fullName>
    </recommendedName>
</protein>
<dbReference type="GO" id="GO:0016906">
    <property type="term" value="F:sterol 3-beta-glucosyltransferase activity"/>
    <property type="evidence" value="ECO:0007669"/>
    <property type="project" value="UniProtKB-ARBA"/>
</dbReference>
<dbReference type="Proteomes" id="UP000663828">
    <property type="component" value="Unassembled WGS sequence"/>
</dbReference>
<feature type="region of interest" description="Disordered" evidence="2">
    <location>
        <begin position="172"/>
        <end position="193"/>
    </location>
</feature>
<dbReference type="Gene3D" id="2.60.120.260">
    <property type="entry name" value="Galactose-binding domain-like"/>
    <property type="match status" value="1"/>
</dbReference>
<dbReference type="Pfam" id="PF06722">
    <property type="entry name" value="EryCIII-like_C"/>
    <property type="match status" value="1"/>
</dbReference>
<dbReference type="SUPFAM" id="SSF49785">
    <property type="entry name" value="Galactose-binding domain-like"/>
    <property type="match status" value="1"/>
</dbReference>
<evidence type="ECO:0000313" key="8">
    <source>
        <dbReference type="Proteomes" id="UP000663852"/>
    </source>
</evidence>